<dbReference type="GO" id="GO:0005886">
    <property type="term" value="C:plasma membrane"/>
    <property type="evidence" value="ECO:0007669"/>
    <property type="project" value="TreeGrafter"/>
</dbReference>
<dbReference type="EMBL" id="OX597836">
    <property type="protein sequence ID" value="CAI9739195.1"/>
    <property type="molecule type" value="Genomic_DNA"/>
</dbReference>
<evidence type="ECO:0000313" key="4">
    <source>
        <dbReference type="Proteomes" id="UP001162480"/>
    </source>
</evidence>
<dbReference type="Gene3D" id="3.40.930.10">
    <property type="entry name" value="Mannitol-specific EII, Chain A"/>
    <property type="match status" value="1"/>
</dbReference>
<accession>A0AA36BRF9</accession>
<gene>
    <name evidence="3" type="ORF">OCTVUL_1B026118</name>
</gene>
<dbReference type="GO" id="GO:0051453">
    <property type="term" value="P:regulation of intracellular pH"/>
    <property type="evidence" value="ECO:0007669"/>
    <property type="project" value="TreeGrafter"/>
</dbReference>
<dbReference type="GO" id="GO:0008510">
    <property type="term" value="F:sodium:bicarbonate symporter activity"/>
    <property type="evidence" value="ECO:0007669"/>
    <property type="project" value="TreeGrafter"/>
</dbReference>
<feature type="compositionally biased region" description="Polar residues" evidence="1">
    <location>
        <begin position="260"/>
        <end position="274"/>
    </location>
</feature>
<organism evidence="3 4">
    <name type="scientific">Octopus vulgaris</name>
    <name type="common">Common octopus</name>
    <dbReference type="NCBI Taxonomy" id="6645"/>
    <lineage>
        <taxon>Eukaryota</taxon>
        <taxon>Metazoa</taxon>
        <taxon>Spiralia</taxon>
        <taxon>Lophotrochozoa</taxon>
        <taxon>Mollusca</taxon>
        <taxon>Cephalopoda</taxon>
        <taxon>Coleoidea</taxon>
        <taxon>Octopodiformes</taxon>
        <taxon>Octopoda</taxon>
        <taxon>Incirrata</taxon>
        <taxon>Octopodidae</taxon>
        <taxon>Octopus</taxon>
    </lineage>
</organism>
<dbReference type="Pfam" id="PF07565">
    <property type="entry name" value="Band_3_cyto"/>
    <property type="match status" value="1"/>
</dbReference>
<reference evidence="3" key="1">
    <citation type="submission" date="2023-08" db="EMBL/GenBank/DDBJ databases">
        <authorList>
            <person name="Alioto T."/>
            <person name="Alioto T."/>
            <person name="Gomez Garrido J."/>
        </authorList>
    </citation>
    <scope>NUCLEOTIDE SEQUENCE</scope>
</reference>
<dbReference type="SUPFAM" id="SSF55804">
    <property type="entry name" value="Phoshotransferase/anion transport protein"/>
    <property type="match status" value="1"/>
</dbReference>
<evidence type="ECO:0000313" key="3">
    <source>
        <dbReference type="EMBL" id="CAI9739195.1"/>
    </source>
</evidence>
<dbReference type="GO" id="GO:0005452">
    <property type="term" value="F:solute:inorganic anion antiporter activity"/>
    <property type="evidence" value="ECO:0007669"/>
    <property type="project" value="InterPro"/>
</dbReference>
<dbReference type="GO" id="GO:0008509">
    <property type="term" value="F:monoatomic anion transmembrane transporter activity"/>
    <property type="evidence" value="ECO:0007669"/>
    <property type="project" value="InterPro"/>
</dbReference>
<keyword evidence="4" id="KW-1185">Reference proteome</keyword>
<dbReference type="InterPro" id="IPR003020">
    <property type="entry name" value="HCO3_transpt_euk"/>
</dbReference>
<dbReference type="PANTHER" id="PTHR11453:SF36">
    <property type="entry name" value="ANION EXCHANGE PROTEIN"/>
    <property type="match status" value="1"/>
</dbReference>
<evidence type="ECO:0000259" key="2">
    <source>
        <dbReference type="Pfam" id="PF07565"/>
    </source>
</evidence>
<feature type="domain" description="Band 3 cytoplasmic" evidence="2">
    <location>
        <begin position="113"/>
        <end position="400"/>
    </location>
</feature>
<dbReference type="PANTHER" id="PTHR11453">
    <property type="entry name" value="ANION EXCHANGE PROTEIN"/>
    <property type="match status" value="1"/>
</dbReference>
<evidence type="ECO:0000256" key="1">
    <source>
        <dbReference type="SAM" id="MobiDB-lite"/>
    </source>
</evidence>
<dbReference type="AlphaFoldDB" id="A0AA36BRF9"/>
<feature type="region of interest" description="Disordered" evidence="1">
    <location>
        <begin position="260"/>
        <end position="284"/>
    </location>
</feature>
<dbReference type="PRINTS" id="PR01232">
    <property type="entry name" value="NAHCO3TRSPRT"/>
</dbReference>
<dbReference type="InterPro" id="IPR003024">
    <property type="entry name" value="Na/HCO3_transpt"/>
</dbReference>
<dbReference type="Proteomes" id="UP001162480">
    <property type="component" value="Chromosome 23"/>
</dbReference>
<proteinExistence type="predicted"/>
<dbReference type="InterPro" id="IPR016152">
    <property type="entry name" value="PTrfase/Anion_transptr"/>
</dbReference>
<dbReference type="InterPro" id="IPR013769">
    <property type="entry name" value="Band3_cytoplasmic_dom"/>
</dbReference>
<name>A0AA36BRF9_OCTVU</name>
<sequence>MPLTSRAYHSVAVEASSRLNGYLDHPKQTGLESIRKPLFAMLYSIRNIMQYIIKHIVHGTGKRCLIWRNKDSIPVSNSDLYLGENPPYKVSDNVSEVIQQLMHNVNDEDHQAHHIFCEMDVLHREGEAIEWKESARWVKYEEDVEDGGERWSKPHVASLSMHALFSLKKSIIDGAVLLDIDASDISSVIDQVITTWQQHSGMTKSNERERARDVLLKQHKHLYAKRRYKANLEKLRSVRSLYDLHHSHVESKSLDNLKSVSSNQSLDSGVTSGESGELHPNKGNLHFMRKIPKDAEVANMMVGELESLSKQYLAFVRLHKSRIIGELTEVTLPTKFLFILLSPVGHKHEVQEIGRSMSTMMVDEIFREVAYKCRNKSELVAGIEEFMVQGTVLPPGGWDPKIRIEPPLRVPSQIFS</sequence>
<protein>
    <submittedName>
        <fullName evidence="3">Solute carrier family 4 (Sodium bicarbonate cotransporter), member 7</fullName>
    </submittedName>
</protein>